<feature type="transmembrane region" description="Helical" evidence="9">
    <location>
        <begin position="127"/>
        <end position="146"/>
    </location>
</feature>
<sequence length="389" mass="45108">MFRETYTLVLKYFKNNLIDVLDEMCWLRKLFWLQFVVYILAVVSHTGGVLERMADGADMVQLSGDLSATLVLWQVSVLYVQIYVNRKLIQKLILNIGAQWCSDDNLSPEMMEVKHQSVKSIHKWITYFYKILICFMHLYFCIPLFVTTVRHFVLKENFPFATIYKLKMPFSYEDNFLLYWMVSMADYGVLYNTGFLITSDLLLVNVSMNHLRTLFVILQDDLKCIVHSSAPFEEKTATSRLKEIIPKHANLLQLMVELSEAFGAIFLIHLAFFSGTMCFFGFAARVHCSPESIKNLLASSFILICIYSCCSYGQDLTDASLDVANAAYEGPWHVMSHEYRICILFIMLRSQKAYYIRSTSFTNISLQSFTKILNVTWSFLSLIDKVYED</sequence>
<feature type="transmembrane region" description="Helical" evidence="9">
    <location>
        <begin position="176"/>
        <end position="197"/>
    </location>
</feature>
<reference evidence="10" key="1">
    <citation type="journal article" date="2015" name="PLoS ONE">
        <title>The Peripheral Olfactory Repertoire of the Lightbrown Apple Moth, Epiphyas postvittana.</title>
        <authorList>
            <person name="Corcoran J.A."/>
            <person name="Jordan M.D."/>
            <person name="Thrimawithana A.H."/>
            <person name="Crowhurst R.N."/>
            <person name="Newcomb R.D."/>
        </authorList>
    </citation>
    <scope>NUCLEOTIDE SEQUENCE</scope>
</reference>
<keyword evidence="2 9" id="KW-0716">Sensory transduction</keyword>
<keyword evidence="4 9" id="KW-0552">Olfaction</keyword>
<keyword evidence="5 9" id="KW-1133">Transmembrane helix</keyword>
<dbReference type="PANTHER" id="PTHR21137">
    <property type="entry name" value="ODORANT RECEPTOR"/>
    <property type="match status" value="1"/>
</dbReference>
<evidence type="ECO:0000256" key="6">
    <source>
        <dbReference type="ARBA" id="ARBA00023136"/>
    </source>
</evidence>
<dbReference type="GO" id="GO:0004984">
    <property type="term" value="F:olfactory receptor activity"/>
    <property type="evidence" value="ECO:0007669"/>
    <property type="project" value="InterPro"/>
</dbReference>
<comment type="caution">
    <text evidence="9">Lacks conserved residue(s) required for the propagation of feature annotation.</text>
</comment>
<evidence type="ECO:0000256" key="3">
    <source>
        <dbReference type="ARBA" id="ARBA00022692"/>
    </source>
</evidence>
<dbReference type="Pfam" id="PF02949">
    <property type="entry name" value="7tm_6"/>
    <property type="match status" value="1"/>
</dbReference>
<dbReference type="GO" id="GO:0005886">
    <property type="term" value="C:plasma membrane"/>
    <property type="evidence" value="ECO:0007669"/>
    <property type="project" value="UniProtKB-SubCell"/>
</dbReference>
<protein>
    <recommendedName>
        <fullName evidence="9">Odorant receptor</fullName>
    </recommendedName>
</protein>
<keyword evidence="8 9" id="KW-0807">Transducer</keyword>
<dbReference type="GO" id="GO:0005549">
    <property type="term" value="F:odorant binding"/>
    <property type="evidence" value="ECO:0007669"/>
    <property type="project" value="InterPro"/>
</dbReference>
<dbReference type="EMBL" id="GCVX01000211">
    <property type="protein sequence ID" value="JAI18019.1"/>
    <property type="molecule type" value="Transcribed_RNA"/>
</dbReference>
<evidence type="ECO:0000256" key="9">
    <source>
        <dbReference type="RuleBase" id="RU351113"/>
    </source>
</evidence>
<accession>A0A0K8TU51</accession>
<comment type="similarity">
    <text evidence="9">Belongs to the insect chemoreceptor superfamily. Heteromeric odorant receptor channel (TC 1.A.69) family.</text>
</comment>
<dbReference type="AlphaFoldDB" id="A0A0K8TU51"/>
<organism evidence="10">
    <name type="scientific">Epiphyas postvittana</name>
    <name type="common">Light brown apple moth</name>
    <dbReference type="NCBI Taxonomy" id="65032"/>
    <lineage>
        <taxon>Eukaryota</taxon>
        <taxon>Metazoa</taxon>
        <taxon>Ecdysozoa</taxon>
        <taxon>Arthropoda</taxon>
        <taxon>Hexapoda</taxon>
        <taxon>Insecta</taxon>
        <taxon>Pterygota</taxon>
        <taxon>Neoptera</taxon>
        <taxon>Endopterygota</taxon>
        <taxon>Lepidoptera</taxon>
        <taxon>Glossata</taxon>
        <taxon>Ditrysia</taxon>
        <taxon>Tortricoidea</taxon>
        <taxon>Tortricidae</taxon>
        <taxon>Tortricinae</taxon>
        <taxon>Epiphyas</taxon>
    </lineage>
</organism>
<keyword evidence="3 9" id="KW-0812">Transmembrane</keyword>
<dbReference type="InterPro" id="IPR004117">
    <property type="entry name" value="7tm6_olfct_rcpt"/>
</dbReference>
<feature type="transmembrane region" description="Helical" evidence="9">
    <location>
        <begin position="261"/>
        <end position="284"/>
    </location>
</feature>
<evidence type="ECO:0000256" key="1">
    <source>
        <dbReference type="ARBA" id="ARBA00004141"/>
    </source>
</evidence>
<dbReference type="PANTHER" id="PTHR21137:SF44">
    <property type="entry name" value="ODORANT RECEPTOR 13A-RELATED"/>
    <property type="match status" value="1"/>
</dbReference>
<evidence type="ECO:0000313" key="10">
    <source>
        <dbReference type="EMBL" id="JAI18019.1"/>
    </source>
</evidence>
<keyword evidence="6 9" id="KW-0472">Membrane</keyword>
<evidence type="ECO:0000256" key="5">
    <source>
        <dbReference type="ARBA" id="ARBA00022989"/>
    </source>
</evidence>
<comment type="subcellular location">
    <subcellularLocation>
        <location evidence="9">Cell membrane</location>
        <topology evidence="9">Multi-pass membrane protein</topology>
    </subcellularLocation>
    <subcellularLocation>
        <location evidence="1">Membrane</location>
        <topology evidence="1">Multi-pass membrane protein</topology>
    </subcellularLocation>
</comment>
<proteinExistence type="inferred from homology"/>
<keyword evidence="7 9" id="KW-0675">Receptor</keyword>
<name>A0A0K8TU51_EPIPO</name>
<evidence type="ECO:0000256" key="2">
    <source>
        <dbReference type="ARBA" id="ARBA00022606"/>
    </source>
</evidence>
<feature type="transmembrane region" description="Helical" evidence="9">
    <location>
        <begin position="31"/>
        <end position="50"/>
    </location>
</feature>
<dbReference type="GO" id="GO:0007165">
    <property type="term" value="P:signal transduction"/>
    <property type="evidence" value="ECO:0007669"/>
    <property type="project" value="UniProtKB-KW"/>
</dbReference>
<evidence type="ECO:0000256" key="8">
    <source>
        <dbReference type="ARBA" id="ARBA00023224"/>
    </source>
</evidence>
<evidence type="ECO:0000256" key="7">
    <source>
        <dbReference type="ARBA" id="ARBA00023170"/>
    </source>
</evidence>
<evidence type="ECO:0000256" key="4">
    <source>
        <dbReference type="ARBA" id="ARBA00022725"/>
    </source>
</evidence>